<name>A0A6C0BHA1_9ZZZZ</name>
<accession>A0A6C0BHA1</accession>
<dbReference type="InterPro" id="IPR002654">
    <property type="entry name" value="Glyco_trans_25"/>
</dbReference>
<protein>
    <recommendedName>
        <fullName evidence="1">Glycosyl transferase family 25 domain-containing protein</fullName>
    </recommendedName>
</protein>
<organism evidence="2">
    <name type="scientific">viral metagenome</name>
    <dbReference type="NCBI Taxonomy" id="1070528"/>
    <lineage>
        <taxon>unclassified sequences</taxon>
        <taxon>metagenomes</taxon>
        <taxon>organismal metagenomes</taxon>
    </lineage>
</organism>
<evidence type="ECO:0000259" key="1">
    <source>
        <dbReference type="Pfam" id="PF01755"/>
    </source>
</evidence>
<dbReference type="CDD" id="cd06532">
    <property type="entry name" value="Glyco_transf_25"/>
    <property type="match status" value="1"/>
</dbReference>
<feature type="domain" description="Glycosyl transferase family 25" evidence="1">
    <location>
        <begin position="34"/>
        <end position="150"/>
    </location>
</feature>
<dbReference type="AlphaFoldDB" id="A0A6C0BHA1"/>
<dbReference type="Pfam" id="PF01755">
    <property type="entry name" value="Glyco_transf_25"/>
    <property type="match status" value="1"/>
</dbReference>
<reference evidence="2" key="1">
    <citation type="journal article" date="2020" name="Nature">
        <title>Giant virus diversity and host interactions through global metagenomics.</title>
        <authorList>
            <person name="Schulz F."/>
            <person name="Roux S."/>
            <person name="Paez-Espino D."/>
            <person name="Jungbluth S."/>
            <person name="Walsh D.A."/>
            <person name="Denef V.J."/>
            <person name="McMahon K.D."/>
            <person name="Konstantinidis K.T."/>
            <person name="Eloe-Fadrosh E.A."/>
            <person name="Kyrpides N.C."/>
            <person name="Woyke T."/>
        </authorList>
    </citation>
    <scope>NUCLEOTIDE SEQUENCE</scope>
    <source>
        <strain evidence="2">GVMAG-M-3300013004-44</strain>
    </source>
</reference>
<sequence>MPHYTIIFGEEKQSNLYISSMIEDMASWKIESIPAFCVTLERRKDRWKRFQDQPGIQPLGVKRFIGVDGKTLDIKKDKRIATLTKRSILRNVRRSHEELDSPGGVGCALSHIAIWQWMVDNQQEVCMVMEDDAVVPDDFVTKANACIQQSVVLKDSKQWDIWLIGGLCEGLTRIPQEPVESGVVRVGAFILAHCYIITLRTATKFLEDVYPIHAHIDFWMSIYSYLNDIRIVHNPQFKLIQDDAVKTDIQNEQKCAVCNIPEDYKKTHTLISHTDLMIARGAEVVCVGLLGYWLYRRFIR</sequence>
<evidence type="ECO:0000313" key="2">
    <source>
        <dbReference type="EMBL" id="QHS91104.1"/>
    </source>
</evidence>
<proteinExistence type="predicted"/>
<dbReference type="EMBL" id="MN739155">
    <property type="protein sequence ID" value="QHS91104.1"/>
    <property type="molecule type" value="Genomic_DNA"/>
</dbReference>